<evidence type="ECO:0000313" key="1">
    <source>
        <dbReference type="EMBL" id="KAG2821763.1"/>
    </source>
</evidence>
<dbReference type="OrthoDB" id="10269551at2759"/>
<comment type="caution">
    <text evidence="6">The sequence shown here is derived from an EMBL/GenBank/DDBJ whole genome shotgun (WGS) entry which is preliminary data.</text>
</comment>
<evidence type="ECO:0000313" key="7">
    <source>
        <dbReference type="Proteomes" id="UP000251314"/>
    </source>
</evidence>
<dbReference type="Proteomes" id="UP000736787">
    <property type="component" value="Unassembled WGS sequence"/>
</dbReference>
<accession>A0A329RE19</accession>
<evidence type="ECO:0000313" key="4">
    <source>
        <dbReference type="EMBL" id="KAG2960530.1"/>
    </source>
</evidence>
<dbReference type="VEuPathDB" id="FungiDB:PC110_g21442"/>
<protein>
    <submittedName>
        <fullName evidence="6">Uncharacterized protein</fullName>
    </submittedName>
</protein>
<gene>
    <name evidence="6" type="ORF">PC110_g21442</name>
    <name evidence="1" type="ORF">PC113_g22425</name>
    <name evidence="2" type="ORF">PC115_g22366</name>
    <name evidence="3" type="ORF">PC117_g24260</name>
    <name evidence="4" type="ORF">PC118_g22463</name>
    <name evidence="5" type="ORF">PC129_g19767</name>
</gene>
<sequence>MTTVQVGAFLGAEPPLKRSVPLMIAEFLYNPAMYLCHAQGDTPWLPGLREDKRTT</sequence>
<dbReference type="EMBL" id="RCMI01001813">
    <property type="protein sequence ID" value="KAG2880938.1"/>
    <property type="molecule type" value="Genomic_DNA"/>
</dbReference>
<reference evidence="6 7" key="1">
    <citation type="submission" date="2018-01" db="EMBL/GenBank/DDBJ databases">
        <title>Draft genome of the strawberry crown rot pathogen Phytophthora cactorum.</title>
        <authorList>
            <person name="Armitage A.D."/>
            <person name="Lysoe E."/>
            <person name="Nellist C.F."/>
            <person name="Harrison R.J."/>
            <person name="Brurberg M.B."/>
        </authorList>
    </citation>
    <scope>NUCLEOTIDE SEQUENCE [LARGE SCALE GENOMIC DNA]</scope>
    <source>
        <strain evidence="6 7">10300</strain>
    </source>
</reference>
<name>A0A329RE19_9STRA</name>
<evidence type="ECO:0000313" key="5">
    <source>
        <dbReference type="EMBL" id="KAG3209220.1"/>
    </source>
</evidence>
<organism evidence="6 7">
    <name type="scientific">Phytophthora cactorum</name>
    <dbReference type="NCBI Taxonomy" id="29920"/>
    <lineage>
        <taxon>Eukaryota</taxon>
        <taxon>Sar</taxon>
        <taxon>Stramenopiles</taxon>
        <taxon>Oomycota</taxon>
        <taxon>Peronosporomycetes</taxon>
        <taxon>Peronosporales</taxon>
        <taxon>Peronosporaceae</taxon>
        <taxon>Phytophthora</taxon>
    </lineage>
</organism>
<proteinExistence type="predicted"/>
<reference evidence="1" key="2">
    <citation type="submission" date="2018-10" db="EMBL/GenBank/DDBJ databases">
        <title>Effector identification in a new, highly contiguous assembly of the strawberry crown rot pathogen Phytophthora cactorum.</title>
        <authorList>
            <person name="Armitage A.D."/>
            <person name="Nellist C.F."/>
            <person name="Bates H."/>
            <person name="Vickerstaff R.J."/>
            <person name="Harrison R.J."/>
        </authorList>
    </citation>
    <scope>NUCLEOTIDE SEQUENCE</scope>
    <source>
        <strain evidence="1">15-7</strain>
        <strain evidence="2">4032</strain>
        <strain evidence="3">4040</strain>
        <strain evidence="4">P415</strain>
        <strain evidence="5">P421</strain>
    </source>
</reference>
<dbReference type="AlphaFoldDB" id="A0A329RE19"/>
<dbReference type="Proteomes" id="UP000697107">
    <property type="component" value="Unassembled WGS sequence"/>
</dbReference>
<dbReference type="EMBL" id="MJFZ01001420">
    <property type="protein sequence ID" value="RAW22116.1"/>
    <property type="molecule type" value="Genomic_DNA"/>
</dbReference>
<dbReference type="EMBL" id="RCMK01001594">
    <property type="protein sequence ID" value="KAG2891361.1"/>
    <property type="molecule type" value="Genomic_DNA"/>
</dbReference>
<dbReference type="Proteomes" id="UP000760860">
    <property type="component" value="Unassembled WGS sequence"/>
</dbReference>
<evidence type="ECO:0000313" key="6">
    <source>
        <dbReference type="EMBL" id="RAW22116.1"/>
    </source>
</evidence>
<dbReference type="EMBL" id="RCML01001760">
    <property type="protein sequence ID" value="KAG2960530.1"/>
    <property type="molecule type" value="Genomic_DNA"/>
</dbReference>
<evidence type="ECO:0000313" key="3">
    <source>
        <dbReference type="EMBL" id="KAG2891361.1"/>
    </source>
</evidence>
<dbReference type="Proteomes" id="UP000735874">
    <property type="component" value="Unassembled WGS sequence"/>
</dbReference>
<evidence type="ECO:0000313" key="2">
    <source>
        <dbReference type="EMBL" id="KAG2880938.1"/>
    </source>
</evidence>
<keyword evidence="7" id="KW-1185">Reference proteome</keyword>
<dbReference type="EMBL" id="RCMV01001309">
    <property type="protein sequence ID" value="KAG3209220.1"/>
    <property type="molecule type" value="Genomic_DNA"/>
</dbReference>
<dbReference type="EMBL" id="RCMG01001695">
    <property type="protein sequence ID" value="KAG2821763.1"/>
    <property type="molecule type" value="Genomic_DNA"/>
</dbReference>
<dbReference type="Proteomes" id="UP000774804">
    <property type="component" value="Unassembled WGS sequence"/>
</dbReference>
<dbReference type="Proteomes" id="UP000251314">
    <property type="component" value="Unassembled WGS sequence"/>
</dbReference>